<dbReference type="OrthoDB" id="9805957at2759"/>
<dbReference type="Gene3D" id="2.60.40.10">
    <property type="entry name" value="Immunoglobulins"/>
    <property type="match status" value="1"/>
</dbReference>
<dbReference type="InterPro" id="IPR013106">
    <property type="entry name" value="Ig_V-set"/>
</dbReference>
<proteinExistence type="predicted"/>
<feature type="domain" description="Ig-like" evidence="4">
    <location>
        <begin position="33"/>
        <end position="118"/>
    </location>
</feature>
<dbReference type="InterPro" id="IPR013783">
    <property type="entry name" value="Ig-like_fold"/>
</dbReference>
<dbReference type="AlphaFoldDB" id="A0A6J8EHG6"/>
<evidence type="ECO:0000313" key="6">
    <source>
        <dbReference type="Proteomes" id="UP000507470"/>
    </source>
</evidence>
<keyword evidence="2" id="KW-1133">Transmembrane helix</keyword>
<evidence type="ECO:0000256" key="1">
    <source>
        <dbReference type="SAM" id="MobiDB-lite"/>
    </source>
</evidence>
<feature type="signal peptide" evidence="3">
    <location>
        <begin position="1"/>
        <end position="19"/>
    </location>
</feature>
<name>A0A6J8EHG6_MYTCO</name>
<dbReference type="InterPro" id="IPR007110">
    <property type="entry name" value="Ig-like_dom"/>
</dbReference>
<evidence type="ECO:0000313" key="5">
    <source>
        <dbReference type="EMBL" id="CAC5419808.1"/>
    </source>
</evidence>
<dbReference type="EMBL" id="CACVKT020009053">
    <property type="protein sequence ID" value="CAC5419808.1"/>
    <property type="molecule type" value="Genomic_DNA"/>
</dbReference>
<dbReference type="InterPro" id="IPR036179">
    <property type="entry name" value="Ig-like_dom_sf"/>
</dbReference>
<dbReference type="Proteomes" id="UP000507470">
    <property type="component" value="Unassembled WGS sequence"/>
</dbReference>
<gene>
    <name evidence="5" type="ORF">MCOR_52101</name>
</gene>
<keyword evidence="2" id="KW-0472">Membrane</keyword>
<evidence type="ECO:0000256" key="2">
    <source>
        <dbReference type="SAM" id="Phobius"/>
    </source>
</evidence>
<feature type="compositionally biased region" description="Low complexity" evidence="1">
    <location>
        <begin position="180"/>
        <end position="194"/>
    </location>
</feature>
<dbReference type="SUPFAM" id="SSF48726">
    <property type="entry name" value="Immunoglobulin"/>
    <property type="match status" value="1"/>
</dbReference>
<keyword evidence="6" id="KW-1185">Reference proteome</keyword>
<evidence type="ECO:0000256" key="3">
    <source>
        <dbReference type="SAM" id="SignalP"/>
    </source>
</evidence>
<keyword evidence="2" id="KW-0812">Transmembrane</keyword>
<dbReference type="Pfam" id="PF07686">
    <property type="entry name" value="V-set"/>
    <property type="match status" value="1"/>
</dbReference>
<reference evidence="5 6" key="1">
    <citation type="submission" date="2020-06" db="EMBL/GenBank/DDBJ databases">
        <authorList>
            <person name="Li R."/>
            <person name="Bekaert M."/>
        </authorList>
    </citation>
    <scope>NUCLEOTIDE SEQUENCE [LARGE SCALE GENOMIC DNA]</scope>
    <source>
        <strain evidence="6">wild</strain>
    </source>
</reference>
<sequence>MKFLLLAVIYCVFAEDTFGEYILSNVSTHTYIGETVVLACNFTYGATNNRWRRLKQIIAKASEVNLKNPNRQRYDIVGQQKNDEYYLQISEVIQSDSGLYWCEMQMGDQITKQRFTLYISESRSTTIMELSTDNIKADKENIKSSTKGVQIQSSTKGVQIKSSTKGVQIKSSAKRVQKTTTVTKTTEQTTDDGTINSKQTVENTDPGEAKTVTNSGPSGQEQFYYWLLGAGLVLVLCLSVICNVCLNRRCRTKTLEQKAIDKSASDKQLNKLHGEEDNKLNSHGKAIMIQIEEESSMYESIDECKMTHYDYPDQYDIKNIERSPCLPKRRDMLSSSKPSHLDIVDDSDSTKVIGSIGDLSLNRSKSAELSTSCTNVSLNKPQLNNNDGRLSPHLNKGNAVGIVQVHSENKPEYLDLIDGDESADDCDVTSVKTDEYLNPYVPLITGEMEYLHSYTTPIKQELPPINKAKSAIESKIFISINGNHSISKDNATDPYVPLNANEIDYLHTYTPITSECTYTKTKSTSNLESVEAHTKFESSGNALVTNHTNSKDDATNLYVPLNTNEIDYLQTYTPITFESTYSKTMSRCAETSALDNVSCSKNNFLTNEYDDCFSSNTNLSKV</sequence>
<feature type="region of interest" description="Disordered" evidence="1">
    <location>
        <begin position="180"/>
        <end position="215"/>
    </location>
</feature>
<keyword evidence="3" id="KW-0732">Signal</keyword>
<feature type="chain" id="PRO_5026973439" description="Ig-like domain-containing protein" evidence="3">
    <location>
        <begin position="20"/>
        <end position="622"/>
    </location>
</feature>
<dbReference type="PROSITE" id="PS50835">
    <property type="entry name" value="IG_LIKE"/>
    <property type="match status" value="1"/>
</dbReference>
<dbReference type="SMART" id="SM00409">
    <property type="entry name" value="IG"/>
    <property type="match status" value="1"/>
</dbReference>
<feature type="transmembrane region" description="Helical" evidence="2">
    <location>
        <begin position="223"/>
        <end position="246"/>
    </location>
</feature>
<protein>
    <recommendedName>
        <fullName evidence="4">Ig-like domain-containing protein</fullName>
    </recommendedName>
</protein>
<evidence type="ECO:0000259" key="4">
    <source>
        <dbReference type="PROSITE" id="PS50835"/>
    </source>
</evidence>
<accession>A0A6J8EHG6</accession>
<dbReference type="InterPro" id="IPR003599">
    <property type="entry name" value="Ig_sub"/>
</dbReference>
<organism evidence="5 6">
    <name type="scientific">Mytilus coruscus</name>
    <name type="common">Sea mussel</name>
    <dbReference type="NCBI Taxonomy" id="42192"/>
    <lineage>
        <taxon>Eukaryota</taxon>
        <taxon>Metazoa</taxon>
        <taxon>Spiralia</taxon>
        <taxon>Lophotrochozoa</taxon>
        <taxon>Mollusca</taxon>
        <taxon>Bivalvia</taxon>
        <taxon>Autobranchia</taxon>
        <taxon>Pteriomorphia</taxon>
        <taxon>Mytilida</taxon>
        <taxon>Mytiloidea</taxon>
        <taxon>Mytilidae</taxon>
        <taxon>Mytilinae</taxon>
        <taxon>Mytilus</taxon>
    </lineage>
</organism>